<keyword evidence="4" id="KW-1185">Reference proteome</keyword>
<sequence length="223" mass="24641">MKKLILSLSIALLSFAAAQAQSGLGVRGGANFSNVSGDLQDESRYENKVGFHGGLTYNIPVVGDFFSIQPELLYSNKGFKYEDTEITIPVTNDIFRREGNMNYNYLELPVLARIKAGPIYFEAGPQASYLLSVNNNIKEYMNNERTSSATTEIDKDTMKDFELGYAAGVGITSGMLSVGVRYNGSVTDFMDKSSTEYFNDENFMDARHSTIMLTLGLNFSASR</sequence>
<dbReference type="OrthoDB" id="947434at2"/>
<keyword evidence="1" id="KW-0732">Signal</keyword>
<evidence type="ECO:0000256" key="1">
    <source>
        <dbReference type="SAM" id="SignalP"/>
    </source>
</evidence>
<gene>
    <name evidence="3" type="ORF">A3841_15465</name>
</gene>
<reference evidence="3 4" key="1">
    <citation type="submission" date="2016-03" db="EMBL/GenBank/DDBJ databases">
        <title>Genome sequence of Pontibacter sp. nov., of the family cytophagaceae, isolated from marine sediment of the Yellow Sea, China.</title>
        <authorList>
            <person name="Zhang G."/>
            <person name="Zhang R."/>
        </authorList>
    </citation>
    <scope>NUCLEOTIDE SEQUENCE [LARGE SCALE GENOMIC DNA]</scope>
    <source>
        <strain evidence="3 4">S10-8</strain>
    </source>
</reference>
<evidence type="ECO:0000313" key="4">
    <source>
        <dbReference type="Proteomes" id="UP000186551"/>
    </source>
</evidence>
<evidence type="ECO:0000313" key="3">
    <source>
        <dbReference type="EMBL" id="OKL41213.1"/>
    </source>
</evidence>
<dbReference type="InterPro" id="IPR025665">
    <property type="entry name" value="Beta-barrel_OMP_2"/>
</dbReference>
<dbReference type="Proteomes" id="UP000186551">
    <property type="component" value="Unassembled WGS sequence"/>
</dbReference>
<feature type="domain" description="Outer membrane protein beta-barrel" evidence="2">
    <location>
        <begin position="19"/>
        <end position="189"/>
    </location>
</feature>
<organism evidence="3 4">
    <name type="scientific">Pontibacter flavimaris</name>
    <dbReference type="NCBI Taxonomy" id="1797110"/>
    <lineage>
        <taxon>Bacteria</taxon>
        <taxon>Pseudomonadati</taxon>
        <taxon>Bacteroidota</taxon>
        <taxon>Cytophagia</taxon>
        <taxon>Cytophagales</taxon>
        <taxon>Hymenobacteraceae</taxon>
        <taxon>Pontibacter</taxon>
    </lineage>
</organism>
<dbReference type="AlphaFoldDB" id="A0A1Q5PG86"/>
<comment type="caution">
    <text evidence="3">The sequence shown here is derived from an EMBL/GenBank/DDBJ whole genome shotgun (WGS) entry which is preliminary data.</text>
</comment>
<feature type="signal peptide" evidence="1">
    <location>
        <begin position="1"/>
        <end position="20"/>
    </location>
</feature>
<name>A0A1Q5PG86_9BACT</name>
<dbReference type="EMBL" id="LVWA01000004">
    <property type="protein sequence ID" value="OKL41213.1"/>
    <property type="molecule type" value="Genomic_DNA"/>
</dbReference>
<dbReference type="STRING" id="1797110.A3841_15465"/>
<accession>A0A1Q5PG86</accession>
<proteinExistence type="predicted"/>
<feature type="chain" id="PRO_5012818466" description="Outer membrane protein beta-barrel domain-containing protein" evidence="1">
    <location>
        <begin position="21"/>
        <end position="223"/>
    </location>
</feature>
<evidence type="ECO:0000259" key="2">
    <source>
        <dbReference type="Pfam" id="PF13568"/>
    </source>
</evidence>
<dbReference type="RefSeq" id="WP_073851828.1">
    <property type="nucleotide sequence ID" value="NZ_LVWA01000004.1"/>
</dbReference>
<dbReference type="Pfam" id="PF13568">
    <property type="entry name" value="OMP_b-brl_2"/>
    <property type="match status" value="1"/>
</dbReference>
<protein>
    <recommendedName>
        <fullName evidence="2">Outer membrane protein beta-barrel domain-containing protein</fullName>
    </recommendedName>
</protein>